<gene>
    <name evidence="1" type="ORF">Cylst_4368</name>
</gene>
<name>K9X2Z3_9NOST</name>
<evidence type="ECO:0000313" key="2">
    <source>
        <dbReference type="Proteomes" id="UP000010475"/>
    </source>
</evidence>
<protein>
    <submittedName>
        <fullName evidence="1">Uncharacterized protein</fullName>
    </submittedName>
</protein>
<sequence length="149" mass="17929">MNFEPYILRISTFTINHFHKAQKIDVVMNVYKFIWYKLYETIGSMIHIYNMFNFYSYENGIYEFDITQANFPGINRGTKDWVKKCLSIFGIEINVSSWQVIPVRSYYFSSYTEKDDLWEDSWTKGWLIRVFTDSQTPASPIFFYSTILY</sequence>
<keyword evidence="2" id="KW-1185">Reference proteome</keyword>
<dbReference type="HOGENOM" id="CLU_1746607_0_0_3"/>
<organism evidence="1 2">
    <name type="scientific">Cylindrospermum stagnale PCC 7417</name>
    <dbReference type="NCBI Taxonomy" id="56107"/>
    <lineage>
        <taxon>Bacteria</taxon>
        <taxon>Bacillati</taxon>
        <taxon>Cyanobacteriota</taxon>
        <taxon>Cyanophyceae</taxon>
        <taxon>Nostocales</taxon>
        <taxon>Nostocaceae</taxon>
        <taxon>Cylindrospermum</taxon>
    </lineage>
</organism>
<evidence type="ECO:0000313" key="1">
    <source>
        <dbReference type="EMBL" id="AFZ26459.1"/>
    </source>
</evidence>
<accession>K9X2Z3</accession>
<dbReference type="KEGG" id="csg:Cylst_4368"/>
<dbReference type="EMBL" id="CP003642">
    <property type="protein sequence ID" value="AFZ26459.1"/>
    <property type="molecule type" value="Genomic_DNA"/>
</dbReference>
<proteinExistence type="predicted"/>
<reference evidence="1 2" key="1">
    <citation type="submission" date="2012-06" db="EMBL/GenBank/DDBJ databases">
        <title>Finished chromosome of genome of Cylindrospermum stagnale PCC 7417.</title>
        <authorList>
            <consortium name="US DOE Joint Genome Institute"/>
            <person name="Gugger M."/>
            <person name="Coursin T."/>
            <person name="Rippka R."/>
            <person name="Tandeau De Marsac N."/>
            <person name="Huntemann M."/>
            <person name="Wei C.-L."/>
            <person name="Han J."/>
            <person name="Detter J.C."/>
            <person name="Han C."/>
            <person name="Tapia R."/>
            <person name="Chen A."/>
            <person name="Kyrpides N."/>
            <person name="Mavromatis K."/>
            <person name="Markowitz V."/>
            <person name="Szeto E."/>
            <person name="Ivanova N."/>
            <person name="Pagani I."/>
            <person name="Pati A."/>
            <person name="Goodwin L."/>
            <person name="Nordberg H.P."/>
            <person name="Cantor M.N."/>
            <person name="Hua S.X."/>
            <person name="Woyke T."/>
            <person name="Kerfeld C.A."/>
        </authorList>
    </citation>
    <scope>NUCLEOTIDE SEQUENCE [LARGE SCALE GENOMIC DNA]</scope>
    <source>
        <strain evidence="1 2">PCC 7417</strain>
    </source>
</reference>
<dbReference type="AlphaFoldDB" id="K9X2Z3"/>
<dbReference type="eggNOG" id="ENOG502ZJP8">
    <property type="taxonomic scope" value="Bacteria"/>
</dbReference>
<dbReference type="STRING" id="56107.Cylst_4368"/>
<dbReference type="Proteomes" id="UP000010475">
    <property type="component" value="Chromosome"/>
</dbReference>